<dbReference type="EMBL" id="BLQM01000479">
    <property type="protein sequence ID" value="GMH91796.1"/>
    <property type="molecule type" value="Genomic_DNA"/>
</dbReference>
<organism evidence="2 3">
    <name type="scientific">Triparma laevis f. inornata</name>
    <dbReference type="NCBI Taxonomy" id="1714386"/>
    <lineage>
        <taxon>Eukaryota</taxon>
        <taxon>Sar</taxon>
        <taxon>Stramenopiles</taxon>
        <taxon>Ochrophyta</taxon>
        <taxon>Bolidophyceae</taxon>
        <taxon>Parmales</taxon>
        <taxon>Triparmaceae</taxon>
        <taxon>Triparma</taxon>
    </lineage>
</organism>
<dbReference type="InterPro" id="IPR032710">
    <property type="entry name" value="NTF2-like_dom_sf"/>
</dbReference>
<gene>
    <name evidence="2" type="ORF">TL16_g12157</name>
</gene>
<name>A0A9W7BIJ8_9STRA</name>
<evidence type="ECO:0000313" key="3">
    <source>
        <dbReference type="Proteomes" id="UP001162640"/>
    </source>
</evidence>
<dbReference type="Gene3D" id="3.10.450.50">
    <property type="match status" value="1"/>
</dbReference>
<keyword evidence="1" id="KW-0732">Signal</keyword>
<dbReference type="Proteomes" id="UP001162640">
    <property type="component" value="Unassembled WGS sequence"/>
</dbReference>
<dbReference type="SUPFAM" id="SSF54427">
    <property type="entry name" value="NTF2-like"/>
    <property type="match status" value="1"/>
</dbReference>
<dbReference type="AlphaFoldDB" id="A0A9W7BIJ8"/>
<evidence type="ECO:0000313" key="2">
    <source>
        <dbReference type="EMBL" id="GMH91796.1"/>
    </source>
</evidence>
<feature type="signal peptide" evidence="1">
    <location>
        <begin position="1"/>
        <end position="19"/>
    </location>
</feature>
<proteinExistence type="predicted"/>
<feature type="chain" id="PRO_5040837277" description="SnoaL-like domain-containing protein" evidence="1">
    <location>
        <begin position="20"/>
        <end position="171"/>
    </location>
</feature>
<reference evidence="3" key="1">
    <citation type="journal article" date="2023" name="Commun. Biol.">
        <title>Genome analysis of Parmales, the sister group of diatoms, reveals the evolutionary specialization of diatoms from phago-mixotrophs to photoautotrophs.</title>
        <authorList>
            <person name="Ban H."/>
            <person name="Sato S."/>
            <person name="Yoshikawa S."/>
            <person name="Yamada K."/>
            <person name="Nakamura Y."/>
            <person name="Ichinomiya M."/>
            <person name="Sato N."/>
            <person name="Blanc-Mathieu R."/>
            <person name="Endo H."/>
            <person name="Kuwata A."/>
            <person name="Ogata H."/>
        </authorList>
    </citation>
    <scope>NUCLEOTIDE SEQUENCE [LARGE SCALE GENOMIC DNA]</scope>
</reference>
<evidence type="ECO:0000256" key="1">
    <source>
        <dbReference type="SAM" id="SignalP"/>
    </source>
</evidence>
<sequence length="171" mass="18335">MKFLATLLALAASVLPAESLTASEGEAFGKSILSAMTKTLATGSMEKMADEYFADEIEWIWSGPQVGKGHKSKLVAEFAGSWGAMVSAFNPAPSTMTIVDTPANKISVAFDVTITLDGHVLSPCYVTLTNIFSFTLDEKGKVTLWEGMWDSGLPQMKHCIGLVMAHKQGDL</sequence>
<comment type="caution">
    <text evidence="2">The sequence shown here is derived from an EMBL/GenBank/DDBJ whole genome shotgun (WGS) entry which is preliminary data.</text>
</comment>
<protein>
    <recommendedName>
        <fullName evidence="4">SnoaL-like domain-containing protein</fullName>
    </recommendedName>
</protein>
<accession>A0A9W7BIJ8</accession>
<evidence type="ECO:0008006" key="4">
    <source>
        <dbReference type="Google" id="ProtNLM"/>
    </source>
</evidence>